<comment type="caution">
    <text evidence="5">The sequence shown here is derived from an EMBL/GenBank/DDBJ whole genome shotgun (WGS) entry which is preliminary data.</text>
</comment>
<evidence type="ECO:0000259" key="4">
    <source>
        <dbReference type="PROSITE" id="PS50949"/>
    </source>
</evidence>
<evidence type="ECO:0000313" key="5">
    <source>
        <dbReference type="EMBL" id="RJE82370.1"/>
    </source>
</evidence>
<dbReference type="PANTHER" id="PTHR43537:SF24">
    <property type="entry name" value="GLUCONATE OPERON TRANSCRIPTIONAL REPRESSOR"/>
    <property type="match status" value="1"/>
</dbReference>
<dbReference type="InterPro" id="IPR036388">
    <property type="entry name" value="WH-like_DNA-bd_sf"/>
</dbReference>
<dbReference type="PROSITE" id="PS50949">
    <property type="entry name" value="HTH_GNTR"/>
    <property type="match status" value="1"/>
</dbReference>
<dbReference type="SUPFAM" id="SSF48008">
    <property type="entry name" value="GntR ligand-binding domain-like"/>
    <property type="match status" value="1"/>
</dbReference>
<evidence type="ECO:0000256" key="2">
    <source>
        <dbReference type="ARBA" id="ARBA00023125"/>
    </source>
</evidence>
<dbReference type="SMART" id="SM00345">
    <property type="entry name" value="HTH_GNTR"/>
    <property type="match status" value="1"/>
</dbReference>
<dbReference type="OrthoDB" id="7620579at2"/>
<dbReference type="AlphaFoldDB" id="A0A418SN38"/>
<dbReference type="InterPro" id="IPR000524">
    <property type="entry name" value="Tscrpt_reg_HTH_GntR"/>
</dbReference>
<dbReference type="Gene3D" id="1.20.120.530">
    <property type="entry name" value="GntR ligand-binding domain-like"/>
    <property type="match status" value="1"/>
</dbReference>
<feature type="domain" description="HTH gntR-type" evidence="4">
    <location>
        <begin position="16"/>
        <end position="83"/>
    </location>
</feature>
<dbReference type="InterPro" id="IPR036390">
    <property type="entry name" value="WH_DNA-bd_sf"/>
</dbReference>
<organism evidence="5 6">
    <name type="scientific">Paracoccus onubensis</name>
    <dbReference type="NCBI Taxonomy" id="1675788"/>
    <lineage>
        <taxon>Bacteria</taxon>
        <taxon>Pseudomonadati</taxon>
        <taxon>Pseudomonadota</taxon>
        <taxon>Alphaproteobacteria</taxon>
        <taxon>Rhodobacterales</taxon>
        <taxon>Paracoccaceae</taxon>
        <taxon>Paracoccus</taxon>
    </lineage>
</organism>
<accession>A0A418SN38</accession>
<dbReference type="GO" id="GO:0003700">
    <property type="term" value="F:DNA-binding transcription factor activity"/>
    <property type="evidence" value="ECO:0007669"/>
    <property type="project" value="InterPro"/>
</dbReference>
<dbReference type="SUPFAM" id="SSF46785">
    <property type="entry name" value="Winged helix' DNA-binding domain"/>
    <property type="match status" value="1"/>
</dbReference>
<dbReference type="Proteomes" id="UP000284202">
    <property type="component" value="Unassembled WGS sequence"/>
</dbReference>
<keyword evidence="1" id="KW-0805">Transcription regulation</keyword>
<dbReference type="PANTHER" id="PTHR43537">
    <property type="entry name" value="TRANSCRIPTIONAL REGULATOR, GNTR FAMILY"/>
    <property type="match status" value="1"/>
</dbReference>
<keyword evidence="6" id="KW-1185">Reference proteome</keyword>
<dbReference type="Pfam" id="PF00392">
    <property type="entry name" value="GntR"/>
    <property type="match status" value="1"/>
</dbReference>
<evidence type="ECO:0000256" key="3">
    <source>
        <dbReference type="ARBA" id="ARBA00023163"/>
    </source>
</evidence>
<dbReference type="CDD" id="cd07377">
    <property type="entry name" value="WHTH_GntR"/>
    <property type="match status" value="1"/>
</dbReference>
<keyword evidence="3" id="KW-0804">Transcription</keyword>
<dbReference type="SMART" id="SM00895">
    <property type="entry name" value="FCD"/>
    <property type="match status" value="1"/>
</dbReference>
<protein>
    <submittedName>
        <fullName evidence="5">GntR family transcriptional regulator</fullName>
    </submittedName>
</protein>
<sequence>MASDGTTANEFPRIGMTTAEQVVADLRRRILLGELVPGQRLKIDEIATLCGVSHMPVRTALQDLEAEGILIVHSRRGAEIRTIDSHYITNVLEVRGAVEAMLAGKCAEMIQSEDAVTLRNLATTFEEKAKIATPQELLQANFKLHNFINCIPNNSEAIFTLNRGRLLIETLRVRAGYGGTRIDAIIAEHRQLVDAICAHDQVAARGISQSHCDSARDELLKLVGS</sequence>
<name>A0A418SN38_9RHOB</name>
<evidence type="ECO:0000313" key="6">
    <source>
        <dbReference type="Proteomes" id="UP000284202"/>
    </source>
</evidence>
<reference evidence="6" key="1">
    <citation type="submission" date="2018-09" db="EMBL/GenBank/DDBJ databases">
        <title>Acidovorax cavernicola nov. sp. isolated from Gruta de las Maravillas (Aracena, Spain).</title>
        <authorList>
            <person name="Jurado V."/>
            <person name="Gutierrez-Patricio S."/>
            <person name="Gonzalez-Pimentel J.L."/>
            <person name="Miller A.Z."/>
            <person name="Laiz L."/>
            <person name="Saiz-Jimenez C."/>
        </authorList>
    </citation>
    <scope>NUCLEOTIDE SEQUENCE [LARGE SCALE GENOMIC DNA]</scope>
    <source>
        <strain evidence="6">1011MAR3C25</strain>
    </source>
</reference>
<dbReference type="Gene3D" id="1.10.10.10">
    <property type="entry name" value="Winged helix-like DNA-binding domain superfamily/Winged helix DNA-binding domain"/>
    <property type="match status" value="1"/>
</dbReference>
<keyword evidence="2" id="KW-0238">DNA-binding</keyword>
<proteinExistence type="predicted"/>
<dbReference type="GO" id="GO:0003677">
    <property type="term" value="F:DNA binding"/>
    <property type="evidence" value="ECO:0007669"/>
    <property type="project" value="UniProtKB-KW"/>
</dbReference>
<dbReference type="RefSeq" id="WP_119751599.1">
    <property type="nucleotide sequence ID" value="NZ_QZCG01000016.1"/>
</dbReference>
<dbReference type="EMBL" id="QZCG01000016">
    <property type="protein sequence ID" value="RJE82370.1"/>
    <property type="molecule type" value="Genomic_DNA"/>
</dbReference>
<dbReference type="Pfam" id="PF07729">
    <property type="entry name" value="FCD"/>
    <property type="match status" value="1"/>
</dbReference>
<dbReference type="InterPro" id="IPR011711">
    <property type="entry name" value="GntR_C"/>
</dbReference>
<gene>
    <name evidence="5" type="ORF">D3P04_19730</name>
</gene>
<evidence type="ECO:0000256" key="1">
    <source>
        <dbReference type="ARBA" id="ARBA00023015"/>
    </source>
</evidence>
<dbReference type="InterPro" id="IPR008920">
    <property type="entry name" value="TF_FadR/GntR_C"/>
</dbReference>